<dbReference type="InterPro" id="IPR023393">
    <property type="entry name" value="START-like_dom_sf"/>
</dbReference>
<feature type="domain" description="START-like" evidence="1">
    <location>
        <begin position="2"/>
        <end position="129"/>
    </location>
</feature>
<sequence length="130" mass="15214">MEKYKFVAEFELRSSPKVLFPYISTPSGLEQWFAEKVTILPDQIFDFEWDGDSHRAQLTGIRVNKSVHFEFLDTSEDNLDNNFVELKLEVSELTQTTFLRVVEYSSNKDTEEMEFIWNGFLESLKEIVGS</sequence>
<evidence type="ECO:0000259" key="1">
    <source>
        <dbReference type="Pfam" id="PF19569"/>
    </source>
</evidence>
<accession>A0A316AMF9</accession>
<evidence type="ECO:0000313" key="2">
    <source>
        <dbReference type="EMBL" id="PWJ58965.1"/>
    </source>
</evidence>
<organism evidence="2 3">
    <name type="scientific">Dyadobacter jejuensis</name>
    <dbReference type="NCBI Taxonomy" id="1082580"/>
    <lineage>
        <taxon>Bacteria</taxon>
        <taxon>Pseudomonadati</taxon>
        <taxon>Bacteroidota</taxon>
        <taxon>Cytophagia</taxon>
        <taxon>Cytophagales</taxon>
        <taxon>Spirosomataceae</taxon>
        <taxon>Dyadobacter</taxon>
    </lineage>
</organism>
<comment type="caution">
    <text evidence="2">The sequence shown here is derived from an EMBL/GenBank/DDBJ whole genome shotgun (WGS) entry which is preliminary data.</text>
</comment>
<keyword evidence="3" id="KW-1185">Reference proteome</keyword>
<dbReference type="Proteomes" id="UP000245880">
    <property type="component" value="Unassembled WGS sequence"/>
</dbReference>
<dbReference type="Gene3D" id="3.30.530.20">
    <property type="match status" value="1"/>
</dbReference>
<gene>
    <name evidence="2" type="ORF">CLV98_103337</name>
</gene>
<evidence type="ECO:0000313" key="3">
    <source>
        <dbReference type="Proteomes" id="UP000245880"/>
    </source>
</evidence>
<dbReference type="OrthoDB" id="667567at2"/>
<dbReference type="InterPro" id="IPR045736">
    <property type="entry name" value="START_2"/>
</dbReference>
<dbReference type="AlphaFoldDB" id="A0A316AMF9"/>
<name>A0A316AMF9_9BACT</name>
<dbReference type="Pfam" id="PF19569">
    <property type="entry name" value="START_2"/>
    <property type="match status" value="1"/>
</dbReference>
<dbReference type="RefSeq" id="WP_109673881.1">
    <property type="nucleotide sequence ID" value="NZ_QGDT01000003.1"/>
</dbReference>
<dbReference type="EMBL" id="QGDT01000003">
    <property type="protein sequence ID" value="PWJ58965.1"/>
    <property type="molecule type" value="Genomic_DNA"/>
</dbReference>
<protein>
    <recommendedName>
        <fullName evidence="1">START-like domain-containing protein</fullName>
    </recommendedName>
</protein>
<reference evidence="2 3" key="1">
    <citation type="submission" date="2018-03" db="EMBL/GenBank/DDBJ databases">
        <title>Genomic Encyclopedia of Archaeal and Bacterial Type Strains, Phase II (KMG-II): from individual species to whole genera.</title>
        <authorList>
            <person name="Goeker M."/>
        </authorList>
    </citation>
    <scope>NUCLEOTIDE SEQUENCE [LARGE SCALE GENOMIC DNA]</scope>
    <source>
        <strain evidence="2 3">DSM 100346</strain>
    </source>
</reference>
<proteinExistence type="predicted"/>
<dbReference type="SUPFAM" id="SSF55961">
    <property type="entry name" value="Bet v1-like"/>
    <property type="match status" value="1"/>
</dbReference>